<name>A0AA38UDX4_9AGAR</name>
<feature type="transmembrane region" description="Helical" evidence="1">
    <location>
        <begin position="155"/>
        <end position="177"/>
    </location>
</feature>
<sequence length="341" mass="38061">MSLIEITAGVAFAGCLVAVGLSAILGFQVFLYFRIFASDKLTYKILVGWIWAIDATHTVLLCITIWTYLVVNFGNYAALAKITSTAAGTILMTVVTAFSVNGFYGWRLYKMSKCNWWLVLPIAFLSLGQLALGLMNTIVCMKTAQISSVSSRFRITFLMNLSVSVAIDTTISVARYFYMRKMKLKGLSPTQEIVDGIVLFTINDGVATCAVSIASFVSILLINDNFIFMSLYFIISKLYSNSVLATLNLRNWYRHKYPRNRPLGLSMIESDESEVRFREPPSSILSHLRVGDLARKHLHPGNSEGKDKPVEVYLERQVESDIGDSDFSTVDKLDGRALETD</sequence>
<dbReference type="Pfam" id="PF20152">
    <property type="entry name" value="DUF6534"/>
    <property type="match status" value="1"/>
</dbReference>
<evidence type="ECO:0000313" key="4">
    <source>
        <dbReference type="Proteomes" id="UP001163846"/>
    </source>
</evidence>
<protein>
    <recommendedName>
        <fullName evidence="2">DUF6534 domain-containing protein</fullName>
    </recommendedName>
</protein>
<dbReference type="PANTHER" id="PTHR40465:SF1">
    <property type="entry name" value="DUF6534 DOMAIN-CONTAINING PROTEIN"/>
    <property type="match status" value="1"/>
</dbReference>
<evidence type="ECO:0000259" key="2">
    <source>
        <dbReference type="Pfam" id="PF20152"/>
    </source>
</evidence>
<gene>
    <name evidence="3" type="ORF">F5878DRAFT_177776</name>
</gene>
<accession>A0AA38UDX4</accession>
<feature type="transmembrane region" description="Helical" evidence="1">
    <location>
        <begin position="116"/>
        <end position="135"/>
    </location>
</feature>
<feature type="transmembrane region" description="Helical" evidence="1">
    <location>
        <begin position="6"/>
        <end position="33"/>
    </location>
</feature>
<reference evidence="3" key="1">
    <citation type="submission" date="2022-08" db="EMBL/GenBank/DDBJ databases">
        <authorList>
            <consortium name="DOE Joint Genome Institute"/>
            <person name="Min B."/>
            <person name="Riley R."/>
            <person name="Sierra-Patev S."/>
            <person name="Naranjo-Ortiz M."/>
            <person name="Looney B."/>
            <person name="Konkel Z."/>
            <person name="Slot J.C."/>
            <person name="Sakamoto Y."/>
            <person name="Steenwyk J.L."/>
            <person name="Rokas A."/>
            <person name="Carro J."/>
            <person name="Camarero S."/>
            <person name="Ferreira P."/>
            <person name="Molpeceres G."/>
            <person name="Ruiz-Duenas F.J."/>
            <person name="Serrano A."/>
            <person name="Henrissat B."/>
            <person name="Drula E."/>
            <person name="Hughes K.W."/>
            <person name="Mata J.L."/>
            <person name="Ishikawa N.K."/>
            <person name="Vargas-Isla R."/>
            <person name="Ushijima S."/>
            <person name="Smith C.A."/>
            <person name="Ahrendt S."/>
            <person name="Andreopoulos W."/>
            <person name="He G."/>
            <person name="Labutti K."/>
            <person name="Lipzen A."/>
            <person name="Ng V."/>
            <person name="Sandor L."/>
            <person name="Barry K."/>
            <person name="Martinez A.T."/>
            <person name="Xiao Y."/>
            <person name="Gibbons J.G."/>
            <person name="Terashima K."/>
            <person name="Hibbett D.S."/>
            <person name="Grigoriev I.V."/>
        </authorList>
    </citation>
    <scope>NUCLEOTIDE SEQUENCE</scope>
    <source>
        <strain evidence="3">TFB9207</strain>
    </source>
</reference>
<feature type="transmembrane region" description="Helical" evidence="1">
    <location>
        <begin position="45"/>
        <end position="70"/>
    </location>
</feature>
<organism evidence="3 4">
    <name type="scientific">Lentinula raphanica</name>
    <dbReference type="NCBI Taxonomy" id="153919"/>
    <lineage>
        <taxon>Eukaryota</taxon>
        <taxon>Fungi</taxon>
        <taxon>Dikarya</taxon>
        <taxon>Basidiomycota</taxon>
        <taxon>Agaricomycotina</taxon>
        <taxon>Agaricomycetes</taxon>
        <taxon>Agaricomycetidae</taxon>
        <taxon>Agaricales</taxon>
        <taxon>Marasmiineae</taxon>
        <taxon>Omphalotaceae</taxon>
        <taxon>Lentinula</taxon>
    </lineage>
</organism>
<keyword evidence="1" id="KW-0472">Membrane</keyword>
<comment type="caution">
    <text evidence="3">The sequence shown here is derived from an EMBL/GenBank/DDBJ whole genome shotgun (WGS) entry which is preliminary data.</text>
</comment>
<keyword evidence="1" id="KW-0812">Transmembrane</keyword>
<evidence type="ECO:0000256" key="1">
    <source>
        <dbReference type="SAM" id="Phobius"/>
    </source>
</evidence>
<keyword evidence="1" id="KW-1133">Transmembrane helix</keyword>
<dbReference type="InterPro" id="IPR045339">
    <property type="entry name" value="DUF6534"/>
</dbReference>
<dbReference type="Proteomes" id="UP001163846">
    <property type="component" value="Unassembled WGS sequence"/>
</dbReference>
<feature type="domain" description="DUF6534" evidence="2">
    <location>
        <begin position="164"/>
        <end position="251"/>
    </location>
</feature>
<feature type="transmembrane region" description="Helical" evidence="1">
    <location>
        <begin position="197"/>
        <end position="221"/>
    </location>
</feature>
<keyword evidence="4" id="KW-1185">Reference proteome</keyword>
<dbReference type="EMBL" id="MU806193">
    <property type="protein sequence ID" value="KAJ3838257.1"/>
    <property type="molecule type" value="Genomic_DNA"/>
</dbReference>
<dbReference type="AlphaFoldDB" id="A0AA38UDX4"/>
<feature type="transmembrane region" description="Helical" evidence="1">
    <location>
        <begin position="227"/>
        <end position="249"/>
    </location>
</feature>
<feature type="transmembrane region" description="Helical" evidence="1">
    <location>
        <begin position="82"/>
        <end position="104"/>
    </location>
</feature>
<proteinExistence type="predicted"/>
<dbReference type="PANTHER" id="PTHR40465">
    <property type="entry name" value="CHROMOSOME 1, WHOLE GENOME SHOTGUN SEQUENCE"/>
    <property type="match status" value="1"/>
</dbReference>
<evidence type="ECO:0000313" key="3">
    <source>
        <dbReference type="EMBL" id="KAJ3838257.1"/>
    </source>
</evidence>